<evidence type="ECO:0000256" key="3">
    <source>
        <dbReference type="ARBA" id="ARBA00022448"/>
    </source>
</evidence>
<evidence type="ECO:0000256" key="2">
    <source>
        <dbReference type="ARBA" id="ARBA00005695"/>
    </source>
</evidence>
<dbReference type="Gene3D" id="3.90.76.10">
    <property type="entry name" value="Dipeptide-binding Protein, Domain 1"/>
    <property type="match status" value="1"/>
</dbReference>
<comment type="caution">
    <text evidence="7">The sequence shown here is derived from an EMBL/GenBank/DDBJ whole genome shotgun (WGS) entry which is preliminary data.</text>
</comment>
<dbReference type="Pfam" id="PF00496">
    <property type="entry name" value="SBP_bac_5"/>
    <property type="match status" value="1"/>
</dbReference>
<dbReference type="Proteomes" id="UP000439986">
    <property type="component" value="Unassembled WGS sequence"/>
</dbReference>
<dbReference type="GO" id="GO:1904680">
    <property type="term" value="F:peptide transmembrane transporter activity"/>
    <property type="evidence" value="ECO:0007669"/>
    <property type="project" value="TreeGrafter"/>
</dbReference>
<keyword evidence="8" id="KW-1185">Reference proteome</keyword>
<dbReference type="RefSeq" id="WP_154357423.1">
    <property type="nucleotide sequence ID" value="NZ_WKJL01000005.1"/>
</dbReference>
<dbReference type="GO" id="GO:0043190">
    <property type="term" value="C:ATP-binding cassette (ABC) transporter complex"/>
    <property type="evidence" value="ECO:0007669"/>
    <property type="project" value="InterPro"/>
</dbReference>
<dbReference type="GO" id="GO:0015833">
    <property type="term" value="P:peptide transport"/>
    <property type="evidence" value="ECO:0007669"/>
    <property type="project" value="TreeGrafter"/>
</dbReference>
<dbReference type="InterPro" id="IPR000914">
    <property type="entry name" value="SBP_5_dom"/>
</dbReference>
<gene>
    <name evidence="7" type="ORF">GJ698_09730</name>
</gene>
<dbReference type="PANTHER" id="PTHR30290:SF10">
    <property type="entry name" value="PERIPLASMIC OLIGOPEPTIDE-BINDING PROTEIN-RELATED"/>
    <property type="match status" value="1"/>
</dbReference>
<comment type="subcellular location">
    <subcellularLocation>
        <location evidence="1">Cell envelope</location>
    </subcellularLocation>
</comment>
<reference evidence="7 8" key="1">
    <citation type="submission" date="2019-11" db="EMBL/GenBank/DDBJ databases">
        <title>Novel species isolated from a subtropical stream in China.</title>
        <authorList>
            <person name="Lu H."/>
        </authorList>
    </citation>
    <scope>NUCLEOTIDE SEQUENCE [LARGE SCALE GENOMIC DNA]</scope>
    <source>
        <strain evidence="7 8">FT26W</strain>
    </source>
</reference>
<evidence type="ECO:0000313" key="7">
    <source>
        <dbReference type="EMBL" id="MRW84365.1"/>
    </source>
</evidence>
<sequence>MLKICAAAVLALAVTAASAAAPKVLHAFLSTGETALDPAVASDVASLSLLENLFDPLLRYDYLARPVKLIPNTLTAMPSVEDGGLSYTFHLRQDIYFTPDAAFNGVHRQVTAEDYVYSFKRLYDPALKSPWLYLFDGVAEIRALDKFTLRIRLKAADPNFLYYLAMPATGVVAREVMEAYGAQAGNHPVGTGPFRIGTWKHSDQIILLANRDFRPTEFDGKRLPILDRIDIKIVEEYQSRVLGFLNGEFDFLEQLPESMKEMVLTPDARLKPELAAKGIVLAPFPVLQTYYMWMNMDDPLIGGYGKDKVALRRAIALGYNSAEDVATMKKGLAIPAVTPLPPNVLGYDARYRSPVAYDPALANALLDRYGYRKGKDGYRSQPDGKPLMLVMHSESSTVGRLRDELWRKNLNAIGLNVTFKSDKKTEIIKASRLGSVMMFETNWVADFPDGDNFYQLLYGANAGRANYARFNLPAYNQRYEQARLMGDSPQRTALYDELAQLIHAYTPWVLLTHPISADLQQPWLKNYRRHPVEFTNWRYLDVDAHTAR</sequence>
<feature type="signal peptide" evidence="5">
    <location>
        <begin position="1"/>
        <end position="19"/>
    </location>
</feature>
<dbReference type="Gene3D" id="3.10.105.10">
    <property type="entry name" value="Dipeptide-binding Protein, Domain 3"/>
    <property type="match status" value="1"/>
</dbReference>
<dbReference type="InterPro" id="IPR030678">
    <property type="entry name" value="Peptide/Ni-bd"/>
</dbReference>
<comment type="similarity">
    <text evidence="2">Belongs to the bacterial solute-binding protein 5 family.</text>
</comment>
<evidence type="ECO:0000256" key="1">
    <source>
        <dbReference type="ARBA" id="ARBA00004196"/>
    </source>
</evidence>
<proteinExistence type="inferred from homology"/>
<organism evidence="7 8">
    <name type="scientific">Duganella aquatilis</name>
    <dbReference type="NCBI Taxonomy" id="2666082"/>
    <lineage>
        <taxon>Bacteria</taxon>
        <taxon>Pseudomonadati</taxon>
        <taxon>Pseudomonadota</taxon>
        <taxon>Betaproteobacteria</taxon>
        <taxon>Burkholderiales</taxon>
        <taxon>Oxalobacteraceae</taxon>
        <taxon>Telluria group</taxon>
        <taxon>Duganella</taxon>
    </lineage>
</organism>
<dbReference type="PANTHER" id="PTHR30290">
    <property type="entry name" value="PERIPLASMIC BINDING COMPONENT OF ABC TRANSPORTER"/>
    <property type="match status" value="1"/>
</dbReference>
<dbReference type="AlphaFoldDB" id="A0A844D3K8"/>
<evidence type="ECO:0000259" key="6">
    <source>
        <dbReference type="Pfam" id="PF00496"/>
    </source>
</evidence>
<feature type="chain" id="PRO_5033035411" evidence="5">
    <location>
        <begin position="20"/>
        <end position="548"/>
    </location>
</feature>
<name>A0A844D3K8_9BURK</name>
<dbReference type="GO" id="GO:0030288">
    <property type="term" value="C:outer membrane-bounded periplasmic space"/>
    <property type="evidence" value="ECO:0007669"/>
    <property type="project" value="UniProtKB-ARBA"/>
</dbReference>
<protein>
    <submittedName>
        <fullName evidence="7">Heme-binding protein</fullName>
    </submittedName>
</protein>
<accession>A0A844D3K8</accession>
<evidence type="ECO:0000313" key="8">
    <source>
        <dbReference type="Proteomes" id="UP000439986"/>
    </source>
</evidence>
<evidence type="ECO:0000256" key="5">
    <source>
        <dbReference type="SAM" id="SignalP"/>
    </source>
</evidence>
<feature type="domain" description="Solute-binding protein family 5" evidence="6">
    <location>
        <begin position="69"/>
        <end position="461"/>
    </location>
</feature>
<keyword evidence="4 5" id="KW-0732">Signal</keyword>
<dbReference type="EMBL" id="WKJL01000005">
    <property type="protein sequence ID" value="MRW84365.1"/>
    <property type="molecule type" value="Genomic_DNA"/>
</dbReference>
<dbReference type="Gene3D" id="3.40.190.10">
    <property type="entry name" value="Periplasmic binding protein-like II"/>
    <property type="match status" value="1"/>
</dbReference>
<dbReference type="SUPFAM" id="SSF53850">
    <property type="entry name" value="Periplasmic binding protein-like II"/>
    <property type="match status" value="1"/>
</dbReference>
<dbReference type="InterPro" id="IPR039424">
    <property type="entry name" value="SBP_5"/>
</dbReference>
<evidence type="ECO:0000256" key="4">
    <source>
        <dbReference type="ARBA" id="ARBA00022729"/>
    </source>
</evidence>
<dbReference type="PIRSF" id="PIRSF002741">
    <property type="entry name" value="MppA"/>
    <property type="match status" value="1"/>
</dbReference>
<keyword evidence="3" id="KW-0813">Transport</keyword>